<protein>
    <submittedName>
        <fullName evidence="1">Uncharacterized protein</fullName>
    </submittedName>
</protein>
<dbReference type="Proteomes" id="UP000005237">
    <property type="component" value="Unassembled WGS sequence"/>
</dbReference>
<dbReference type="EnsemblMetazoa" id="CJA14331.1">
    <property type="protein sequence ID" value="CJA14331.1"/>
    <property type="gene ID" value="WBGene00133535"/>
</dbReference>
<sequence length="149" mass="16857">MMARQIEKKTAEEIVTVCKYVNFSNFPHADEQTNQIVIEDSFCQPVVAQNPDVLAKDHPMNFIKMNKLSVAIQKRVRANGFMRTANGEWTYKQPESNRFALGILFEELVGGTFAAHYAQQDTEALMHVCLSFGDDFTQFADNCAANIPF</sequence>
<reference evidence="2" key="1">
    <citation type="submission" date="2010-08" db="EMBL/GenBank/DDBJ databases">
        <authorList>
            <consortium name="Caenorhabditis japonica Sequencing Consortium"/>
            <person name="Wilson R.K."/>
        </authorList>
    </citation>
    <scope>NUCLEOTIDE SEQUENCE [LARGE SCALE GENOMIC DNA]</scope>
    <source>
        <strain evidence="2">DF5081</strain>
    </source>
</reference>
<organism evidence="1 2">
    <name type="scientific">Caenorhabditis japonica</name>
    <dbReference type="NCBI Taxonomy" id="281687"/>
    <lineage>
        <taxon>Eukaryota</taxon>
        <taxon>Metazoa</taxon>
        <taxon>Ecdysozoa</taxon>
        <taxon>Nematoda</taxon>
        <taxon>Chromadorea</taxon>
        <taxon>Rhabditida</taxon>
        <taxon>Rhabditina</taxon>
        <taxon>Rhabditomorpha</taxon>
        <taxon>Rhabditoidea</taxon>
        <taxon>Rhabditidae</taxon>
        <taxon>Peloderinae</taxon>
        <taxon>Caenorhabditis</taxon>
    </lineage>
</organism>
<accession>A0A8R1DY07</accession>
<dbReference type="AlphaFoldDB" id="A0A8R1DY07"/>
<keyword evidence="2" id="KW-1185">Reference proteome</keyword>
<dbReference type="EnsemblMetazoa" id="CJA14331.2">
    <property type="protein sequence ID" value="CJA14331.2"/>
    <property type="gene ID" value="WBGene00133535"/>
</dbReference>
<reference evidence="1" key="2">
    <citation type="submission" date="2022-06" db="UniProtKB">
        <authorList>
            <consortium name="EnsemblMetazoa"/>
        </authorList>
    </citation>
    <scope>IDENTIFICATION</scope>
    <source>
        <strain evidence="1">DF5081</strain>
    </source>
</reference>
<name>A0A8R1DY07_CAEJA</name>
<evidence type="ECO:0000313" key="2">
    <source>
        <dbReference type="Proteomes" id="UP000005237"/>
    </source>
</evidence>
<evidence type="ECO:0000313" key="1">
    <source>
        <dbReference type="EnsemblMetazoa" id="CJA14331.2"/>
    </source>
</evidence>
<proteinExistence type="predicted"/>